<evidence type="ECO:0000256" key="1">
    <source>
        <dbReference type="ARBA" id="ARBA00008336"/>
    </source>
</evidence>
<protein>
    <recommendedName>
        <fullName evidence="4">UPF0547 domain-containing protein</fullName>
    </recommendedName>
</protein>
<feature type="compositionally biased region" description="Basic and acidic residues" evidence="3">
    <location>
        <begin position="8"/>
        <end position="22"/>
    </location>
</feature>
<keyword evidence="2" id="KW-0175">Coiled coil</keyword>
<feature type="compositionally biased region" description="Polar residues" evidence="3">
    <location>
        <begin position="41"/>
        <end position="67"/>
    </location>
</feature>
<dbReference type="PANTHER" id="PTHR31101">
    <property type="entry name" value="UPF0547 PROTEIN C16ORF87"/>
    <property type="match status" value="1"/>
</dbReference>
<feature type="region of interest" description="Disordered" evidence="3">
    <location>
        <begin position="1"/>
        <end position="22"/>
    </location>
</feature>
<comment type="caution">
    <text evidence="5">The sequence shown here is derived from an EMBL/GenBank/DDBJ whole genome shotgun (WGS) entry which is preliminary data.</text>
</comment>
<evidence type="ECO:0000259" key="4">
    <source>
        <dbReference type="Pfam" id="PF10571"/>
    </source>
</evidence>
<dbReference type="EMBL" id="CAXITT010000077">
    <property type="protein sequence ID" value="CAL1530861.1"/>
    <property type="molecule type" value="Genomic_DNA"/>
</dbReference>
<evidence type="ECO:0000256" key="2">
    <source>
        <dbReference type="ARBA" id="ARBA00023054"/>
    </source>
</evidence>
<feature type="domain" description="UPF0547" evidence="4">
    <location>
        <begin position="18"/>
        <end position="42"/>
    </location>
</feature>
<feature type="region of interest" description="Disordered" evidence="3">
    <location>
        <begin position="41"/>
        <end position="112"/>
    </location>
</feature>
<dbReference type="InterPro" id="IPR040246">
    <property type="entry name" value="C16orf87-like"/>
</dbReference>
<dbReference type="Proteomes" id="UP001497497">
    <property type="component" value="Unassembled WGS sequence"/>
</dbReference>
<feature type="region of interest" description="Disordered" evidence="3">
    <location>
        <begin position="132"/>
        <end position="182"/>
    </location>
</feature>
<feature type="compositionally biased region" description="Low complexity" evidence="3">
    <location>
        <begin position="86"/>
        <end position="96"/>
    </location>
</feature>
<feature type="compositionally biased region" description="Basic and acidic residues" evidence="3">
    <location>
        <begin position="162"/>
        <end position="178"/>
    </location>
</feature>
<dbReference type="InterPro" id="IPR018886">
    <property type="entry name" value="UPF0547"/>
</dbReference>
<dbReference type="AlphaFoldDB" id="A0AAV2HFG5"/>
<organism evidence="5 6">
    <name type="scientific">Lymnaea stagnalis</name>
    <name type="common">Great pond snail</name>
    <name type="synonym">Helix stagnalis</name>
    <dbReference type="NCBI Taxonomy" id="6523"/>
    <lineage>
        <taxon>Eukaryota</taxon>
        <taxon>Metazoa</taxon>
        <taxon>Spiralia</taxon>
        <taxon>Lophotrochozoa</taxon>
        <taxon>Mollusca</taxon>
        <taxon>Gastropoda</taxon>
        <taxon>Heterobranchia</taxon>
        <taxon>Euthyneura</taxon>
        <taxon>Panpulmonata</taxon>
        <taxon>Hygrophila</taxon>
        <taxon>Lymnaeoidea</taxon>
        <taxon>Lymnaeidae</taxon>
        <taxon>Lymnaea</taxon>
    </lineage>
</organism>
<gene>
    <name evidence="5" type="ORF">GSLYS_00004986001</name>
</gene>
<comment type="similarity">
    <text evidence="1">Belongs to the UPF0547 family.</text>
</comment>
<accession>A0AAV2HFG5</accession>
<keyword evidence="6" id="KW-1185">Reference proteome</keyword>
<proteinExistence type="inferred from homology"/>
<evidence type="ECO:0000313" key="5">
    <source>
        <dbReference type="EMBL" id="CAL1530861.1"/>
    </source>
</evidence>
<evidence type="ECO:0000313" key="6">
    <source>
        <dbReference type="Proteomes" id="UP001497497"/>
    </source>
</evidence>
<evidence type="ECO:0000256" key="3">
    <source>
        <dbReference type="SAM" id="MobiDB-lite"/>
    </source>
</evidence>
<reference evidence="5 6" key="1">
    <citation type="submission" date="2024-04" db="EMBL/GenBank/DDBJ databases">
        <authorList>
            <consortium name="Genoscope - CEA"/>
            <person name="William W."/>
        </authorList>
    </citation>
    <scope>NUCLEOTIDE SEQUENCE [LARGE SCALE GENOMIC DNA]</scope>
</reference>
<dbReference type="Pfam" id="PF10571">
    <property type="entry name" value="UPF0547"/>
    <property type="match status" value="1"/>
</dbReference>
<sequence length="214" mass="24702">MVKKMKRVERSEARTVSKKCPDCDHQCPVAVKACTNCGYSFTKTRPQSRSQTKQQRNATNSSSTTVRTSKETRESKGLQILTIKRASTASSSTSSTPPEADPNLDKVGRRFRTKRMRPDYFNSLELEYASRTFRQRKPKEEKELKGKKKRGRPKGTTGIPRKPREEKKKEEDEPKPLPELDDVYVNFSPERLQQFSFILDEINFKMTSTMFKPV</sequence>
<name>A0AAV2HFG5_LYMST</name>